<evidence type="ECO:0000256" key="1">
    <source>
        <dbReference type="SAM" id="SignalP"/>
    </source>
</evidence>
<dbReference type="AlphaFoldDB" id="A0AAV8VJJ7"/>
<reference evidence="2 3" key="1">
    <citation type="journal article" date="2023" name="Insect Mol. Biol.">
        <title>Genome sequencing provides insights into the evolution of gene families encoding plant cell wall-degrading enzymes in longhorned beetles.</title>
        <authorList>
            <person name="Shin N.R."/>
            <person name="Okamura Y."/>
            <person name="Kirsch R."/>
            <person name="Pauchet Y."/>
        </authorList>
    </citation>
    <scope>NUCLEOTIDE SEQUENCE [LARGE SCALE GENOMIC DNA]</scope>
    <source>
        <strain evidence="2">EAD_L_NR</strain>
    </source>
</reference>
<sequence length="230" mass="26555">MPPPWCDNLKLLSFSTKVLSLFQLLFIVKDSYGDGKCYRPCFGPVWKVKIYNELSKGYVHVEGNTVVANYTGDGTVYKISKGANFYLYDANAAKFICWSSRRNNKKTTLVAKKYKHQSLRLCEFRDIVSTNHRNSHVHLLPSFSKDLKMKFNRNGRFSMKKCNQHKSRHQHKKCLSAADFLVVSAVNDSDDLCSCPEAKAHFCQTELRNMTELQEICNLTWPRSNETYET</sequence>
<name>A0AAV8VJJ7_9CUCU</name>
<keyword evidence="1" id="KW-0732">Signal</keyword>
<evidence type="ECO:0000313" key="3">
    <source>
        <dbReference type="Proteomes" id="UP001159042"/>
    </source>
</evidence>
<comment type="caution">
    <text evidence="2">The sequence shown here is derived from an EMBL/GenBank/DDBJ whole genome shotgun (WGS) entry which is preliminary data.</text>
</comment>
<accession>A0AAV8VJJ7</accession>
<protein>
    <submittedName>
        <fullName evidence="2">Uncharacterized protein</fullName>
    </submittedName>
</protein>
<gene>
    <name evidence="2" type="ORF">NQ315_015953</name>
</gene>
<keyword evidence="3" id="KW-1185">Reference proteome</keyword>
<organism evidence="2 3">
    <name type="scientific">Exocentrus adspersus</name>
    <dbReference type="NCBI Taxonomy" id="1586481"/>
    <lineage>
        <taxon>Eukaryota</taxon>
        <taxon>Metazoa</taxon>
        <taxon>Ecdysozoa</taxon>
        <taxon>Arthropoda</taxon>
        <taxon>Hexapoda</taxon>
        <taxon>Insecta</taxon>
        <taxon>Pterygota</taxon>
        <taxon>Neoptera</taxon>
        <taxon>Endopterygota</taxon>
        <taxon>Coleoptera</taxon>
        <taxon>Polyphaga</taxon>
        <taxon>Cucujiformia</taxon>
        <taxon>Chrysomeloidea</taxon>
        <taxon>Cerambycidae</taxon>
        <taxon>Lamiinae</taxon>
        <taxon>Acanthocinini</taxon>
        <taxon>Exocentrus</taxon>
    </lineage>
</organism>
<dbReference type="Proteomes" id="UP001159042">
    <property type="component" value="Unassembled WGS sequence"/>
</dbReference>
<feature type="signal peptide" evidence="1">
    <location>
        <begin position="1"/>
        <end position="33"/>
    </location>
</feature>
<feature type="chain" id="PRO_5043888646" evidence="1">
    <location>
        <begin position="34"/>
        <end position="230"/>
    </location>
</feature>
<proteinExistence type="predicted"/>
<dbReference type="EMBL" id="JANEYG010000078">
    <property type="protein sequence ID" value="KAJ8914180.1"/>
    <property type="molecule type" value="Genomic_DNA"/>
</dbReference>
<evidence type="ECO:0000313" key="2">
    <source>
        <dbReference type="EMBL" id="KAJ8914180.1"/>
    </source>
</evidence>